<protein>
    <submittedName>
        <fullName evidence="2">Uncharacterized protein</fullName>
    </submittedName>
</protein>
<sequence>MPRLPRRRENRDTFTRLARHPNEGAREGAQAMDDFQSALNAAIDTMAADIDMACKRRLRDTKWNLALEREPCLKGAVSLRRIVHALALRAAESVQEGRPEFRLHPNERWRWKYHRYLVAVVRLNAALAEAARRGGFRVRDSLTRLPADNIELPNTETILQWERAALPDTRTPESKRRAAELMTTFNGWLLCGEHFSASLVVDLAEFSAWAEAEGIVTRGEIAERLSAIEDEFMAMQAIAQDSRMPSEDQKQSDPQDDADAPTEHAAPEEATPPGPPPLIQKWQESEILRVLRERGYDPQRLPRGPAGTPGPKAEVRASLDMTPAVFKKAWERLRWYGDIADA</sequence>
<keyword evidence="3" id="KW-1185">Reference proteome</keyword>
<dbReference type="HOGENOM" id="CLU_810495_0_0_4"/>
<feature type="region of interest" description="Disordered" evidence="1">
    <location>
        <begin position="240"/>
        <end position="316"/>
    </location>
</feature>
<dbReference type="KEGG" id="eba:ebA798"/>
<name>Q5P823_AROAE</name>
<dbReference type="AlphaFoldDB" id="Q5P823"/>
<accession>Q5P823</accession>
<dbReference type="STRING" id="76114.ebA798"/>
<evidence type="ECO:0000256" key="1">
    <source>
        <dbReference type="SAM" id="MobiDB-lite"/>
    </source>
</evidence>
<reference evidence="2 3" key="1">
    <citation type="journal article" date="2005" name="Arch. Microbiol.">
        <title>The genome sequence of an anaerobic aromatic-degrading denitrifying bacterium, strain EbN1.</title>
        <authorList>
            <person name="Rabus R."/>
            <person name="Kube M."/>
            <person name="Heider J."/>
            <person name="Beck A."/>
            <person name="Heitmann K."/>
            <person name="Widdel F."/>
            <person name="Reinhardt R."/>
        </authorList>
    </citation>
    <scope>NUCLEOTIDE SEQUENCE [LARGE SCALE GENOMIC DNA]</scope>
    <source>
        <strain evidence="2 3">EbN1</strain>
    </source>
</reference>
<evidence type="ECO:0000313" key="2">
    <source>
        <dbReference type="EMBL" id="CAI06538.1"/>
    </source>
</evidence>
<dbReference type="Proteomes" id="UP000006552">
    <property type="component" value="Chromosome"/>
</dbReference>
<dbReference type="EMBL" id="CR555306">
    <property type="protein sequence ID" value="CAI06538.1"/>
    <property type="molecule type" value="Genomic_DNA"/>
</dbReference>
<feature type="compositionally biased region" description="Basic and acidic residues" evidence="1">
    <location>
        <begin position="283"/>
        <end position="297"/>
    </location>
</feature>
<feature type="compositionally biased region" description="Basic and acidic residues" evidence="1">
    <location>
        <begin position="244"/>
        <end position="253"/>
    </location>
</feature>
<organism evidence="2 3">
    <name type="scientific">Aromatoleum aromaticum (strain DSM 19018 / LMG 30748 / EbN1)</name>
    <name type="common">Azoarcus sp. (strain EbN1)</name>
    <dbReference type="NCBI Taxonomy" id="76114"/>
    <lineage>
        <taxon>Bacteria</taxon>
        <taxon>Pseudomonadati</taxon>
        <taxon>Pseudomonadota</taxon>
        <taxon>Betaproteobacteria</taxon>
        <taxon>Rhodocyclales</taxon>
        <taxon>Rhodocyclaceae</taxon>
        <taxon>Aromatoleum</taxon>
    </lineage>
</organism>
<proteinExistence type="predicted"/>
<gene>
    <name evidence="2" type="ORF">ebA798</name>
</gene>
<evidence type="ECO:0000313" key="3">
    <source>
        <dbReference type="Proteomes" id="UP000006552"/>
    </source>
</evidence>
<dbReference type="eggNOG" id="ENOG5033DUA">
    <property type="taxonomic scope" value="Bacteria"/>
</dbReference>